<dbReference type="GO" id="GO:0070180">
    <property type="term" value="F:large ribosomal subunit rRNA binding"/>
    <property type="evidence" value="ECO:0007669"/>
    <property type="project" value="UniProtKB-UniRule"/>
</dbReference>
<dbReference type="HAMAP" id="MF_00362">
    <property type="entry name" value="Ribosomal_uL10"/>
    <property type="match status" value="1"/>
</dbReference>
<accession>A0A7V3REK5</accession>
<dbReference type="GO" id="GO:0003735">
    <property type="term" value="F:structural constituent of ribosome"/>
    <property type="evidence" value="ECO:0007669"/>
    <property type="project" value="InterPro"/>
</dbReference>
<evidence type="ECO:0000313" key="6">
    <source>
        <dbReference type="EMBL" id="HGE75185.1"/>
    </source>
</evidence>
<dbReference type="InterPro" id="IPR047865">
    <property type="entry name" value="Ribosomal_uL10_bac_type"/>
</dbReference>
<evidence type="ECO:0000256" key="4">
    <source>
        <dbReference type="ARBA" id="ARBA00035202"/>
    </source>
</evidence>
<keyword evidence="2 5" id="KW-0689">Ribosomal protein</keyword>
<dbReference type="AlphaFoldDB" id="A0A7V3REK5"/>
<comment type="function">
    <text evidence="5">Forms part of the ribosomal stalk, playing a central role in the interaction of the ribosome with GTP-bound translation factors.</text>
</comment>
<comment type="subunit">
    <text evidence="5">Part of the ribosomal stalk of the 50S ribosomal subunit. The N-terminus interacts with L11 and the large rRNA to form the base of the stalk. The C-terminus forms an elongated spine to which L12 dimers bind in a sequential fashion forming a multimeric L10(L12)X complex.</text>
</comment>
<dbReference type="Pfam" id="PF00466">
    <property type="entry name" value="Ribosomal_L10"/>
    <property type="match status" value="1"/>
</dbReference>
<evidence type="ECO:0000256" key="1">
    <source>
        <dbReference type="ARBA" id="ARBA00008889"/>
    </source>
</evidence>
<dbReference type="CDD" id="cd05797">
    <property type="entry name" value="Ribosomal_L10"/>
    <property type="match status" value="1"/>
</dbReference>
<keyword evidence="5" id="KW-0694">RNA-binding</keyword>
<name>A0A7V3REK5_9BACT</name>
<protein>
    <recommendedName>
        <fullName evidence="4 5">Large ribosomal subunit protein uL10</fullName>
    </recommendedName>
</protein>
<sequence length="177" mass="19833">MFMLKQQKAKIIDEVTKSLSNAQLILLTDYKGMNVENITKLRDDLRKVDAEYKVMKNTLLKISLTNVGLSIDDLSGSLEGTTAILYTDKDPVMALKVLYNFIEENGNIPVVKSGFFERKFIDQAQAKEFSALPPKEVLLAQLVGQIQAPIYSLHAVLSGMLRKLVYVLDGIKDKKPN</sequence>
<comment type="similarity">
    <text evidence="1 5">Belongs to the universal ribosomal protein uL10 family.</text>
</comment>
<keyword evidence="3 5" id="KW-0687">Ribonucleoprotein</keyword>
<dbReference type="SUPFAM" id="SSF160369">
    <property type="entry name" value="Ribosomal protein L10-like"/>
    <property type="match status" value="1"/>
</dbReference>
<dbReference type="Gene3D" id="3.30.70.1730">
    <property type="match status" value="1"/>
</dbReference>
<reference evidence="6" key="1">
    <citation type="journal article" date="2020" name="mSystems">
        <title>Genome- and Community-Level Interaction Insights into Carbon Utilization and Element Cycling Functions of Hydrothermarchaeota in Hydrothermal Sediment.</title>
        <authorList>
            <person name="Zhou Z."/>
            <person name="Liu Y."/>
            <person name="Xu W."/>
            <person name="Pan J."/>
            <person name="Luo Z.H."/>
            <person name="Li M."/>
        </authorList>
    </citation>
    <scope>NUCLEOTIDE SEQUENCE [LARGE SCALE GENOMIC DNA]</scope>
    <source>
        <strain evidence="6">SpSt-966</strain>
    </source>
</reference>
<gene>
    <name evidence="5" type="primary">rplJ</name>
    <name evidence="6" type="ORF">ENX73_03570</name>
</gene>
<evidence type="ECO:0000256" key="3">
    <source>
        <dbReference type="ARBA" id="ARBA00023274"/>
    </source>
</evidence>
<dbReference type="Gene3D" id="6.10.250.290">
    <property type="match status" value="1"/>
</dbReference>
<dbReference type="InterPro" id="IPR002363">
    <property type="entry name" value="Ribosomal_uL10_CS_bac"/>
</dbReference>
<evidence type="ECO:0000256" key="5">
    <source>
        <dbReference type="HAMAP-Rule" id="MF_00362"/>
    </source>
</evidence>
<comment type="caution">
    <text evidence="6">The sequence shown here is derived from an EMBL/GenBank/DDBJ whole genome shotgun (WGS) entry which is preliminary data.</text>
</comment>
<dbReference type="InterPro" id="IPR043141">
    <property type="entry name" value="Ribosomal_uL10-like_sf"/>
</dbReference>
<evidence type="ECO:0000256" key="2">
    <source>
        <dbReference type="ARBA" id="ARBA00022980"/>
    </source>
</evidence>
<keyword evidence="5" id="KW-0699">rRNA-binding</keyword>
<dbReference type="InterPro" id="IPR001790">
    <property type="entry name" value="Ribosomal_uL10"/>
</dbReference>
<dbReference type="NCBIfam" id="NF000955">
    <property type="entry name" value="PRK00099.1-1"/>
    <property type="match status" value="1"/>
</dbReference>
<dbReference type="EMBL" id="DTPE01000151">
    <property type="protein sequence ID" value="HGE75185.1"/>
    <property type="molecule type" value="Genomic_DNA"/>
</dbReference>
<organism evidence="6">
    <name type="scientific">Mesoaciditoga lauensis</name>
    <dbReference type="NCBI Taxonomy" id="1495039"/>
    <lineage>
        <taxon>Bacteria</taxon>
        <taxon>Thermotogati</taxon>
        <taxon>Thermotogota</taxon>
        <taxon>Thermotogae</taxon>
        <taxon>Mesoaciditogales</taxon>
        <taxon>Mesoaciditogaceae</taxon>
        <taxon>Mesoaciditoga</taxon>
    </lineage>
</organism>
<dbReference type="GO" id="GO:0006412">
    <property type="term" value="P:translation"/>
    <property type="evidence" value="ECO:0007669"/>
    <property type="project" value="UniProtKB-UniRule"/>
</dbReference>
<dbReference type="InterPro" id="IPR022973">
    <property type="entry name" value="Ribosomal_uL10_bac"/>
</dbReference>
<dbReference type="PANTHER" id="PTHR11560">
    <property type="entry name" value="39S RIBOSOMAL PROTEIN L10, MITOCHONDRIAL"/>
    <property type="match status" value="1"/>
</dbReference>
<proteinExistence type="inferred from homology"/>
<dbReference type="GO" id="GO:0015934">
    <property type="term" value="C:large ribosomal subunit"/>
    <property type="evidence" value="ECO:0007669"/>
    <property type="project" value="InterPro"/>
</dbReference>
<dbReference type="PROSITE" id="PS01109">
    <property type="entry name" value="RIBOSOMAL_L10"/>
    <property type="match status" value="1"/>
</dbReference>